<dbReference type="PANTHER" id="PTHR12475">
    <property type="match status" value="1"/>
</dbReference>
<dbReference type="EMBL" id="CP009395">
    <property type="protein sequence ID" value="AIN99302.2"/>
    <property type="molecule type" value="Genomic_DNA"/>
</dbReference>
<accession>A0A088RT43</accession>
<keyword evidence="2" id="KW-1185">Reference proteome</keyword>
<evidence type="ECO:0000313" key="1">
    <source>
        <dbReference type="EMBL" id="AIN99302.2"/>
    </source>
</evidence>
<dbReference type="VEuPathDB" id="TriTrypDB:LPMP_261900"/>
<dbReference type="OrthoDB" id="265761at2759"/>
<dbReference type="KEGG" id="lpan:LPMP_261900"/>
<dbReference type="CDD" id="cd00586">
    <property type="entry name" value="4HBT"/>
    <property type="match status" value="1"/>
</dbReference>
<name>A0A088RT43_LEIPA</name>
<dbReference type="SUPFAM" id="SSF54637">
    <property type="entry name" value="Thioesterase/thiol ester dehydrase-isomerase"/>
    <property type="match status" value="1"/>
</dbReference>
<evidence type="ECO:0008006" key="3">
    <source>
        <dbReference type="Google" id="ProtNLM"/>
    </source>
</evidence>
<evidence type="ECO:0000313" key="2">
    <source>
        <dbReference type="Proteomes" id="UP000063063"/>
    </source>
</evidence>
<dbReference type="Gene3D" id="3.10.129.10">
    <property type="entry name" value="Hotdog Thioesterase"/>
    <property type="match status" value="1"/>
</dbReference>
<dbReference type="InterPro" id="IPR029069">
    <property type="entry name" value="HotDog_dom_sf"/>
</dbReference>
<dbReference type="AlphaFoldDB" id="A0A088RT43"/>
<sequence length="358" mass="39417">MVLLHFLRCQRFLWRGLRDRARVSKMISGALPIPASCAEASVVPVRVIRAAAARTAALQQTPRPPPPRFVWPWLRQLPFDRAFVQFIAQPMVVPMYCGLRMIDQYGHVNNSKYLELCELARWHQLSFLGIGTMMVRHRVTFVVSDLSITYQREIKPRSTVWVATRIVLPPSSTAFATPSSSSAPPVEAPPSDKRRLYVEHEIWSKDGCKLHATSTVSAALIGSVEYEQELARRYDPTAKAAAAAAAGASVSARPRQRATLNCEHALADAAGLSSVAELRKLFESAEYVGPSFVDCGSATAAAAAETGEVPDQESAERCERVTSLSRIWSTTRNQQRHRSLVLLPSSPSSTPHNSKTGK</sequence>
<dbReference type="PANTHER" id="PTHR12475:SF4">
    <property type="entry name" value="PROTEIN THEM6"/>
    <property type="match status" value="1"/>
</dbReference>
<dbReference type="eggNOG" id="ENOG502S822">
    <property type="taxonomic scope" value="Eukaryota"/>
</dbReference>
<dbReference type="GeneID" id="22576093"/>
<proteinExistence type="predicted"/>
<organism evidence="1 2">
    <name type="scientific">Leishmania panamensis</name>
    <dbReference type="NCBI Taxonomy" id="5679"/>
    <lineage>
        <taxon>Eukaryota</taxon>
        <taxon>Discoba</taxon>
        <taxon>Euglenozoa</taxon>
        <taxon>Kinetoplastea</taxon>
        <taxon>Metakinetoplastina</taxon>
        <taxon>Trypanosomatida</taxon>
        <taxon>Trypanosomatidae</taxon>
        <taxon>Leishmaniinae</taxon>
        <taxon>Leishmania</taxon>
        <taxon>Leishmania guyanensis species complex</taxon>
    </lineage>
</organism>
<dbReference type="Pfam" id="PF13279">
    <property type="entry name" value="4HBT_2"/>
    <property type="match status" value="1"/>
</dbReference>
<dbReference type="VEuPathDB" id="TriTrypDB:LPAL13_260023600"/>
<dbReference type="InterPro" id="IPR051490">
    <property type="entry name" value="THEM6_lcsJ_thioesterase"/>
</dbReference>
<reference evidence="1 2" key="1">
    <citation type="journal article" date="2015" name="Sci. Rep.">
        <title>The genome of Leishmania panamensis: insights into genomics of the L. (Viannia) subgenus.</title>
        <authorList>
            <person name="Llanes A."/>
            <person name="Restrepo C.M."/>
            <person name="Vecchio G.D."/>
            <person name="Anguizola F.J."/>
            <person name="Lleonart R."/>
        </authorList>
    </citation>
    <scope>NUCLEOTIDE SEQUENCE [LARGE SCALE GENOMIC DNA]</scope>
    <source>
        <strain evidence="1 2">MHOM/PA/94/PSC-1</strain>
    </source>
</reference>
<protein>
    <recommendedName>
        <fullName evidence="3">Thioesterase-like protein</fullName>
    </recommendedName>
</protein>
<dbReference type="RefSeq" id="XP_010700009.1">
    <property type="nucleotide sequence ID" value="XM_010701707.1"/>
</dbReference>
<dbReference type="Proteomes" id="UP000063063">
    <property type="component" value="Chromosome 26"/>
</dbReference>
<gene>
    <name evidence="1" type="ORF">LPMP_261900</name>
</gene>